<organism evidence="2 3">
    <name type="scientific">Natrarchaeobius chitinivorans</name>
    <dbReference type="NCBI Taxonomy" id="1679083"/>
    <lineage>
        <taxon>Archaea</taxon>
        <taxon>Methanobacteriati</taxon>
        <taxon>Methanobacteriota</taxon>
        <taxon>Stenosarchaea group</taxon>
        <taxon>Halobacteria</taxon>
        <taxon>Halobacteriales</taxon>
        <taxon>Natrialbaceae</taxon>
        <taxon>Natrarchaeobius</taxon>
    </lineage>
</organism>
<evidence type="ECO:0000256" key="1">
    <source>
        <dbReference type="SAM" id="MobiDB-lite"/>
    </source>
</evidence>
<feature type="compositionally biased region" description="Basic and acidic residues" evidence="1">
    <location>
        <begin position="19"/>
        <end position="32"/>
    </location>
</feature>
<feature type="region of interest" description="Disordered" evidence="1">
    <location>
        <begin position="1"/>
        <end position="32"/>
    </location>
</feature>
<gene>
    <name evidence="2" type="ORF">EA473_02100</name>
</gene>
<feature type="compositionally biased region" description="Polar residues" evidence="1">
    <location>
        <begin position="7"/>
        <end position="18"/>
    </location>
</feature>
<proteinExistence type="predicted"/>
<reference evidence="2 3" key="1">
    <citation type="submission" date="2018-10" db="EMBL/GenBank/DDBJ databases">
        <title>Natrarchaeobius chitinivorans gen. nov., sp. nov., and Natrarchaeobius haloalkaliphilus sp. nov., alkaliphilic, chitin-utilizing haloarchaea from hypersaline alkaline lakes.</title>
        <authorList>
            <person name="Sorokin D.Y."/>
            <person name="Elcheninov A.G."/>
            <person name="Kostrikina N.A."/>
            <person name="Bale N.J."/>
            <person name="Sinninghe Damste J.S."/>
            <person name="Khijniak T.V."/>
            <person name="Kublanov I.V."/>
            <person name="Toshchakov S.V."/>
        </authorList>
    </citation>
    <scope>NUCLEOTIDE SEQUENCE [LARGE SCALE GENOMIC DNA]</scope>
    <source>
        <strain evidence="2 3">AArcht4T</strain>
    </source>
</reference>
<protein>
    <submittedName>
        <fullName evidence="2">Uncharacterized protein</fullName>
    </submittedName>
</protein>
<dbReference type="AlphaFoldDB" id="A0A3N6PIC6"/>
<accession>A0A3N6PIC6</accession>
<evidence type="ECO:0000313" key="3">
    <source>
        <dbReference type="Proteomes" id="UP000282323"/>
    </source>
</evidence>
<keyword evidence="3" id="KW-1185">Reference proteome</keyword>
<comment type="caution">
    <text evidence="2">The sequence shown here is derived from an EMBL/GenBank/DDBJ whole genome shotgun (WGS) entry which is preliminary data.</text>
</comment>
<dbReference type="EMBL" id="REGA01000001">
    <property type="protein sequence ID" value="RQG98005.1"/>
    <property type="molecule type" value="Genomic_DNA"/>
</dbReference>
<sequence>MYRWTGTPASRTAGTSELTDSKPYEGNRERLSRDGRARVTGAFDVGAGPTARARVDLTDGAEANE</sequence>
<name>A0A3N6PIC6_NATCH</name>
<dbReference type="Proteomes" id="UP000282323">
    <property type="component" value="Unassembled WGS sequence"/>
</dbReference>
<evidence type="ECO:0000313" key="2">
    <source>
        <dbReference type="EMBL" id="RQG98005.1"/>
    </source>
</evidence>